<name>A0A419F7H1_9BACT</name>
<evidence type="ECO:0000259" key="1">
    <source>
        <dbReference type="Pfam" id="PF01208"/>
    </source>
</evidence>
<proteinExistence type="predicted"/>
<reference evidence="2 3" key="1">
    <citation type="journal article" date="2017" name="ISME J.">
        <title>Energy and carbon metabolisms in a deep terrestrial subsurface fluid microbial community.</title>
        <authorList>
            <person name="Momper L."/>
            <person name="Jungbluth S.P."/>
            <person name="Lee M.D."/>
            <person name="Amend J.P."/>
        </authorList>
    </citation>
    <scope>NUCLEOTIDE SEQUENCE [LARGE SCALE GENOMIC DNA]</scope>
    <source>
        <strain evidence="2">SURF_17</strain>
    </source>
</reference>
<sequence length="359" mass="40233">MQPRDRMLTALDLKQPDRVPVWELAFNEESIIGIACHFTSEVPPFKRLVDMTLEEKLQLFEALCTLVESLDLDGITLLPLSQRERIDENCIRDELGIVYRLSDHGEAYPVDGPIQDMSDLKKLKLGPPNPAELFALHYAGQKFKGRRALVFHTPGPFKQSWTLRGAMEKLLMDYMLNPGLARSLARISTDYFMELHDMAIDAGAEVIALEGDLAFNTNSLMSPAQYAEFIGPYHKEIVENVHKKGAKIFKHSDGNLWPILDMLLDCGFDGIHPIQPQCMDITEVKRYCSKRACILGNIDCMYLLPDGTPEEVEQSVKETIAAAAPGGGYIMSSSNSVHPGCKPENYIAMVHAARKYGKY</sequence>
<dbReference type="Gene3D" id="3.20.20.210">
    <property type="match status" value="1"/>
</dbReference>
<dbReference type="AlphaFoldDB" id="A0A419F7H1"/>
<dbReference type="InterPro" id="IPR052024">
    <property type="entry name" value="Methanogen_methyltrans"/>
</dbReference>
<dbReference type="GO" id="GO:0004853">
    <property type="term" value="F:uroporphyrinogen decarboxylase activity"/>
    <property type="evidence" value="ECO:0007669"/>
    <property type="project" value="InterPro"/>
</dbReference>
<dbReference type="Proteomes" id="UP000285961">
    <property type="component" value="Unassembled WGS sequence"/>
</dbReference>
<accession>A0A419F7H1</accession>
<feature type="domain" description="Uroporphyrinogen decarboxylase (URO-D)" evidence="1">
    <location>
        <begin position="110"/>
        <end position="356"/>
    </location>
</feature>
<evidence type="ECO:0000313" key="2">
    <source>
        <dbReference type="EMBL" id="RJP74357.1"/>
    </source>
</evidence>
<dbReference type="InterPro" id="IPR000257">
    <property type="entry name" value="Uroporphyrinogen_deCOase"/>
</dbReference>
<protein>
    <recommendedName>
        <fullName evidence="1">Uroporphyrinogen decarboxylase (URO-D) domain-containing protein</fullName>
    </recommendedName>
</protein>
<organism evidence="2 3">
    <name type="scientific">Candidatus Abyssobacteria bacterium SURF_17</name>
    <dbReference type="NCBI Taxonomy" id="2093361"/>
    <lineage>
        <taxon>Bacteria</taxon>
        <taxon>Pseudomonadati</taxon>
        <taxon>Candidatus Hydrogenedentota</taxon>
        <taxon>Candidatus Abyssobacteria</taxon>
    </lineage>
</organism>
<dbReference type="InterPro" id="IPR038071">
    <property type="entry name" value="UROD/MetE-like_sf"/>
</dbReference>
<dbReference type="SUPFAM" id="SSF51726">
    <property type="entry name" value="UROD/MetE-like"/>
    <property type="match status" value="1"/>
</dbReference>
<evidence type="ECO:0000313" key="3">
    <source>
        <dbReference type="Proteomes" id="UP000285961"/>
    </source>
</evidence>
<dbReference type="PANTHER" id="PTHR47099">
    <property type="entry name" value="METHYLCOBAMIDE:COM METHYLTRANSFERASE MTBA"/>
    <property type="match status" value="1"/>
</dbReference>
<comment type="caution">
    <text evidence="2">The sequence shown here is derived from an EMBL/GenBank/DDBJ whole genome shotgun (WGS) entry which is preliminary data.</text>
</comment>
<dbReference type="GO" id="GO:0006779">
    <property type="term" value="P:porphyrin-containing compound biosynthetic process"/>
    <property type="evidence" value="ECO:0007669"/>
    <property type="project" value="InterPro"/>
</dbReference>
<gene>
    <name evidence="2" type="ORF">C4532_02795</name>
</gene>
<dbReference type="Pfam" id="PF01208">
    <property type="entry name" value="URO-D"/>
    <property type="match status" value="1"/>
</dbReference>
<dbReference type="PANTHER" id="PTHR47099:SF1">
    <property type="entry name" value="METHYLCOBAMIDE:COM METHYLTRANSFERASE MTBA"/>
    <property type="match status" value="1"/>
</dbReference>
<dbReference type="EMBL" id="QZKI01000016">
    <property type="protein sequence ID" value="RJP74357.1"/>
    <property type="molecule type" value="Genomic_DNA"/>
</dbReference>